<keyword evidence="3" id="KW-1185">Reference proteome</keyword>
<name>A0AAD6TSA7_9AGAR</name>
<dbReference type="Proteomes" id="UP001222325">
    <property type="component" value="Unassembled WGS sequence"/>
</dbReference>
<reference evidence="2" key="1">
    <citation type="submission" date="2023-03" db="EMBL/GenBank/DDBJ databases">
        <title>Massive genome expansion in bonnet fungi (Mycena s.s.) driven by repeated elements and novel gene families across ecological guilds.</title>
        <authorList>
            <consortium name="Lawrence Berkeley National Laboratory"/>
            <person name="Harder C.B."/>
            <person name="Miyauchi S."/>
            <person name="Viragh M."/>
            <person name="Kuo A."/>
            <person name="Thoen E."/>
            <person name="Andreopoulos B."/>
            <person name="Lu D."/>
            <person name="Skrede I."/>
            <person name="Drula E."/>
            <person name="Henrissat B."/>
            <person name="Morin E."/>
            <person name="Kohler A."/>
            <person name="Barry K."/>
            <person name="LaButti K."/>
            <person name="Morin E."/>
            <person name="Salamov A."/>
            <person name="Lipzen A."/>
            <person name="Mereny Z."/>
            <person name="Hegedus B."/>
            <person name="Baldrian P."/>
            <person name="Stursova M."/>
            <person name="Weitz H."/>
            <person name="Taylor A."/>
            <person name="Grigoriev I.V."/>
            <person name="Nagy L.G."/>
            <person name="Martin F."/>
            <person name="Kauserud H."/>
        </authorList>
    </citation>
    <scope>NUCLEOTIDE SEQUENCE</scope>
    <source>
        <strain evidence="2">CBHHK173m</strain>
    </source>
</reference>
<evidence type="ECO:0000313" key="3">
    <source>
        <dbReference type="Proteomes" id="UP001222325"/>
    </source>
</evidence>
<dbReference type="EMBL" id="JARJCN010000123">
    <property type="protein sequence ID" value="KAJ7071823.1"/>
    <property type="molecule type" value="Genomic_DNA"/>
</dbReference>
<sequence length="94" mass="10207">MRASGRPCATGLPCRRLGFAVWSSPPLSSKPAPARASPAHRACFSHPTHLPRHPCRKRTLESGAASCQHRLQTSATTHLPAAGRRSDGRPMIYR</sequence>
<accession>A0AAD6TSA7</accession>
<evidence type="ECO:0000313" key="2">
    <source>
        <dbReference type="EMBL" id="KAJ7071823.1"/>
    </source>
</evidence>
<evidence type="ECO:0000256" key="1">
    <source>
        <dbReference type="SAM" id="MobiDB-lite"/>
    </source>
</evidence>
<organism evidence="2 3">
    <name type="scientific">Mycena belliarum</name>
    <dbReference type="NCBI Taxonomy" id="1033014"/>
    <lineage>
        <taxon>Eukaryota</taxon>
        <taxon>Fungi</taxon>
        <taxon>Dikarya</taxon>
        <taxon>Basidiomycota</taxon>
        <taxon>Agaricomycotina</taxon>
        <taxon>Agaricomycetes</taxon>
        <taxon>Agaricomycetidae</taxon>
        <taxon>Agaricales</taxon>
        <taxon>Marasmiineae</taxon>
        <taxon>Mycenaceae</taxon>
        <taxon>Mycena</taxon>
    </lineage>
</organism>
<gene>
    <name evidence="2" type="ORF">B0H15DRAFT_1027646</name>
</gene>
<comment type="caution">
    <text evidence="2">The sequence shown here is derived from an EMBL/GenBank/DDBJ whole genome shotgun (WGS) entry which is preliminary data.</text>
</comment>
<proteinExistence type="predicted"/>
<dbReference type="AlphaFoldDB" id="A0AAD6TSA7"/>
<protein>
    <submittedName>
        <fullName evidence="2">Uncharacterized protein</fullName>
    </submittedName>
</protein>
<feature type="region of interest" description="Disordered" evidence="1">
    <location>
        <begin position="66"/>
        <end position="94"/>
    </location>
</feature>